<comment type="caution">
    <text evidence="7">The sequence shown here is derived from an EMBL/GenBank/DDBJ whole genome shotgun (WGS) entry which is preliminary data.</text>
</comment>
<dbReference type="PANTHER" id="PTHR32089:SF112">
    <property type="entry name" value="LYSOZYME-LIKE PROTEIN-RELATED"/>
    <property type="match status" value="1"/>
</dbReference>
<dbReference type="GO" id="GO:0016020">
    <property type="term" value="C:membrane"/>
    <property type="evidence" value="ECO:0007669"/>
    <property type="project" value="InterPro"/>
</dbReference>
<keyword evidence="4" id="KW-0472">Membrane</keyword>
<keyword evidence="4" id="KW-0812">Transmembrane</keyword>
<dbReference type="SUPFAM" id="SSF58104">
    <property type="entry name" value="Methyl-accepting chemotaxis protein (MCP) signaling domain"/>
    <property type="match status" value="1"/>
</dbReference>
<gene>
    <name evidence="7" type="ORF">BACPEC_01881</name>
</gene>
<dbReference type="Pfam" id="PF00672">
    <property type="entry name" value="HAMP"/>
    <property type="match status" value="1"/>
</dbReference>
<dbReference type="Pfam" id="PF12729">
    <property type="entry name" value="4HB_MCP_1"/>
    <property type="match status" value="1"/>
</dbReference>
<dbReference type="AlphaFoldDB" id="B7AS26"/>
<evidence type="ECO:0000313" key="7">
    <source>
        <dbReference type="EMBL" id="EEC57372.1"/>
    </source>
</evidence>
<dbReference type="InterPro" id="IPR047347">
    <property type="entry name" value="YvaQ-like_sensor"/>
</dbReference>
<feature type="domain" description="HAMP" evidence="6">
    <location>
        <begin position="247"/>
        <end position="282"/>
    </location>
</feature>
<protein>
    <recommendedName>
        <fullName evidence="9">Methyl-accepting chemotaxis protein</fullName>
    </recommendedName>
</protein>
<accession>B7AS26</accession>
<dbReference type="Gene3D" id="1.10.287.950">
    <property type="entry name" value="Methyl-accepting chemotaxis protein"/>
    <property type="match status" value="1"/>
</dbReference>
<dbReference type="SMART" id="SM00283">
    <property type="entry name" value="MA"/>
    <property type="match status" value="1"/>
</dbReference>
<keyword evidence="8" id="KW-1185">Reference proteome</keyword>
<keyword evidence="1 3" id="KW-0807">Transducer</keyword>
<organism evidence="7 8">
    <name type="scientific">[Bacteroides] pectinophilus ATCC 43243</name>
    <dbReference type="NCBI Taxonomy" id="483218"/>
    <lineage>
        <taxon>Bacteria</taxon>
        <taxon>Bacillati</taxon>
        <taxon>Bacillota</taxon>
        <taxon>Clostridia</taxon>
        <taxon>Eubacteriales</taxon>
    </lineage>
</organism>
<dbReference type="Pfam" id="PF00015">
    <property type="entry name" value="MCPsignal"/>
    <property type="match status" value="1"/>
</dbReference>
<proteinExistence type="inferred from homology"/>
<evidence type="ECO:0000259" key="5">
    <source>
        <dbReference type="PROSITE" id="PS50111"/>
    </source>
</evidence>
<dbReference type="PANTHER" id="PTHR32089">
    <property type="entry name" value="METHYL-ACCEPTING CHEMOTAXIS PROTEIN MCPB"/>
    <property type="match status" value="1"/>
</dbReference>
<evidence type="ECO:0000256" key="3">
    <source>
        <dbReference type="PROSITE-ProRule" id="PRU00284"/>
    </source>
</evidence>
<reference evidence="7 8" key="2">
    <citation type="submission" date="2008-11" db="EMBL/GenBank/DDBJ databases">
        <authorList>
            <person name="Fulton L."/>
            <person name="Clifton S."/>
            <person name="Fulton B."/>
            <person name="Xu J."/>
            <person name="Minx P."/>
            <person name="Pepin K.H."/>
            <person name="Johnson M."/>
            <person name="Bhonagiri V."/>
            <person name="Nash W.E."/>
            <person name="Mardis E.R."/>
            <person name="Wilson R.K."/>
        </authorList>
    </citation>
    <scope>NUCLEOTIDE SEQUENCE [LARGE SCALE GENOMIC DNA]</scope>
    <source>
        <strain evidence="7 8">ATCC 43243</strain>
    </source>
</reference>
<evidence type="ECO:0000256" key="4">
    <source>
        <dbReference type="SAM" id="Phobius"/>
    </source>
</evidence>
<dbReference type="InterPro" id="IPR003660">
    <property type="entry name" value="HAMP_dom"/>
</dbReference>
<evidence type="ECO:0000259" key="6">
    <source>
        <dbReference type="PROSITE" id="PS50885"/>
    </source>
</evidence>
<sequence>MFVKGTEMEVFMRIIKNLSVKIKLLVPALLMVLCMIVMAVTNYFSFNSVMDASRKISSEYAQSISILGDMSANFESLQRVIFAHCIATDGSTKRNLTTESEKLKSEIDDQCAQLEGRLADDESRQEYQKFKEAYANYVKNFEQAIKYSNDGQSQQAVSIANSSLTNLGNQISKLMEQLIDANHDGMDMAIQHQTDAYNSAIITSAVFLFIAMAVAAVTIIIIRFEVTKPMTATNKKLGEIVSSIDKGQGNLTERIAVDGKDEIAQLGNGINTFIGTLQNIMQEITSDSDKLEDIVGNVLESVKKANENSCDVSSVMEELSATMQEISATVTTVDDNTGTVDNNTKDIADASDNLLKYTEDMKKRAEELSTMAQNNKDNTNSVMEGILVALNKAIDDSKSVQRVNELTDEILSISGQTNLLALNASIEAARAGEAGRGFAVVADEIRQLADSSRDTANNIQNINTMVVAAVKALVDSSNELVAYINETILPDYDSFVASGRQYDDDAAHINGVVTHFHELTAEQKKLVNSISEAIDGIATAIGESASAVTTAAMNTNDLVEDMSKVSDVMQENKQIADALKSEADRFTEV</sequence>
<dbReference type="STRING" id="483218.BACPEC_01881"/>
<evidence type="ECO:0000313" key="8">
    <source>
        <dbReference type="Proteomes" id="UP000003136"/>
    </source>
</evidence>
<dbReference type="SMART" id="SM00304">
    <property type="entry name" value="HAMP"/>
    <property type="match status" value="1"/>
</dbReference>
<dbReference type="HOGENOM" id="CLU_000445_107_27_9"/>
<dbReference type="eggNOG" id="COG0840">
    <property type="taxonomic scope" value="Bacteria"/>
</dbReference>
<dbReference type="Proteomes" id="UP000003136">
    <property type="component" value="Unassembled WGS sequence"/>
</dbReference>
<dbReference type="InterPro" id="IPR004089">
    <property type="entry name" value="MCPsignal_dom"/>
</dbReference>
<feature type="transmembrane region" description="Helical" evidence="4">
    <location>
        <begin position="200"/>
        <end position="222"/>
    </location>
</feature>
<dbReference type="InterPro" id="IPR024478">
    <property type="entry name" value="HlyB_4HB_MCP"/>
</dbReference>
<evidence type="ECO:0000256" key="1">
    <source>
        <dbReference type="ARBA" id="ARBA00023224"/>
    </source>
</evidence>
<name>B7AS26_9FIRM</name>
<dbReference type="CDD" id="cd19411">
    <property type="entry name" value="MCP2201-like_sensor"/>
    <property type="match status" value="1"/>
</dbReference>
<keyword evidence="4" id="KW-1133">Transmembrane helix</keyword>
<reference evidence="7 8" key="1">
    <citation type="submission" date="2008-11" db="EMBL/GenBank/DDBJ databases">
        <title>Draft genome sequence of Bacteroides pectinophilus (ATCC 43243).</title>
        <authorList>
            <person name="Sudarsanam P."/>
            <person name="Ley R."/>
            <person name="Guruge J."/>
            <person name="Turnbaugh P.J."/>
            <person name="Mahowald M."/>
            <person name="Liep D."/>
            <person name="Gordon J."/>
        </authorList>
    </citation>
    <scope>NUCLEOTIDE SEQUENCE [LARGE SCALE GENOMIC DNA]</scope>
    <source>
        <strain evidence="7 8">ATCC 43243</strain>
    </source>
</reference>
<dbReference type="PROSITE" id="PS50111">
    <property type="entry name" value="CHEMOTAXIS_TRANSDUC_2"/>
    <property type="match status" value="1"/>
</dbReference>
<evidence type="ECO:0008006" key="9">
    <source>
        <dbReference type="Google" id="ProtNLM"/>
    </source>
</evidence>
<dbReference type="GO" id="GO:0007165">
    <property type="term" value="P:signal transduction"/>
    <property type="evidence" value="ECO:0007669"/>
    <property type="project" value="UniProtKB-KW"/>
</dbReference>
<feature type="domain" description="Methyl-accepting transducer" evidence="5">
    <location>
        <begin position="287"/>
        <end position="538"/>
    </location>
</feature>
<comment type="similarity">
    <text evidence="2">Belongs to the methyl-accepting chemotaxis (MCP) protein family.</text>
</comment>
<dbReference type="EMBL" id="ABVQ01000036">
    <property type="protein sequence ID" value="EEC57372.1"/>
    <property type="molecule type" value="Genomic_DNA"/>
</dbReference>
<evidence type="ECO:0000256" key="2">
    <source>
        <dbReference type="ARBA" id="ARBA00029447"/>
    </source>
</evidence>
<dbReference type="CDD" id="cd06225">
    <property type="entry name" value="HAMP"/>
    <property type="match status" value="1"/>
</dbReference>
<dbReference type="PROSITE" id="PS50885">
    <property type="entry name" value="HAMP"/>
    <property type="match status" value="1"/>
</dbReference>